<dbReference type="OrthoDB" id="547311at2759"/>
<keyword evidence="8" id="KW-1185">Reference proteome</keyword>
<evidence type="ECO:0000256" key="3">
    <source>
        <dbReference type="ARBA" id="ARBA00022763"/>
    </source>
</evidence>
<feature type="compositionally biased region" description="Pro residues" evidence="6">
    <location>
        <begin position="274"/>
        <end position="302"/>
    </location>
</feature>
<feature type="compositionally biased region" description="Pro residues" evidence="6">
    <location>
        <begin position="445"/>
        <end position="454"/>
    </location>
</feature>
<organism evidence="7 8">
    <name type="scientific">Edaphochlamys debaryana</name>
    <dbReference type="NCBI Taxonomy" id="47281"/>
    <lineage>
        <taxon>Eukaryota</taxon>
        <taxon>Viridiplantae</taxon>
        <taxon>Chlorophyta</taxon>
        <taxon>core chlorophytes</taxon>
        <taxon>Chlorophyceae</taxon>
        <taxon>CS clade</taxon>
        <taxon>Chlamydomonadales</taxon>
        <taxon>Chlamydomonadales incertae sedis</taxon>
        <taxon>Edaphochlamys</taxon>
    </lineage>
</organism>
<dbReference type="PANTHER" id="PTHR15660:SF1">
    <property type="entry name" value="BRISC AND BRCA1-A COMPLEX MEMBER 1"/>
    <property type="match status" value="1"/>
</dbReference>
<keyword evidence="4" id="KW-0234">DNA repair</keyword>
<evidence type="ECO:0000313" key="8">
    <source>
        <dbReference type="Proteomes" id="UP000612055"/>
    </source>
</evidence>
<feature type="region of interest" description="Disordered" evidence="6">
    <location>
        <begin position="478"/>
        <end position="525"/>
    </location>
</feature>
<keyword evidence="2" id="KW-0963">Cytoplasm</keyword>
<dbReference type="EMBL" id="JAEHOE010000144">
    <property type="protein sequence ID" value="KAG2484689.1"/>
    <property type="molecule type" value="Genomic_DNA"/>
</dbReference>
<dbReference type="Proteomes" id="UP000612055">
    <property type="component" value="Unassembled WGS sequence"/>
</dbReference>
<evidence type="ECO:0000256" key="5">
    <source>
        <dbReference type="ARBA" id="ARBA00023242"/>
    </source>
</evidence>
<reference evidence="7" key="1">
    <citation type="journal article" date="2020" name="bioRxiv">
        <title>Comparative genomics of Chlamydomonas.</title>
        <authorList>
            <person name="Craig R.J."/>
            <person name="Hasan A.R."/>
            <person name="Ness R.W."/>
            <person name="Keightley P.D."/>
        </authorList>
    </citation>
    <scope>NUCLEOTIDE SEQUENCE</scope>
    <source>
        <strain evidence="7">CCAP 11/70</strain>
    </source>
</reference>
<proteinExistence type="predicted"/>
<evidence type="ECO:0000256" key="1">
    <source>
        <dbReference type="ARBA" id="ARBA00004123"/>
    </source>
</evidence>
<sequence length="525" mass="52986">MAPGGYRPETVVFVLDVVHDPGSSDDAKAVARLELLKQAIHMFAQAKSRVNPHHKYGLAVIRDTVQWEGPGLTASPEGLASALRGVQPFPTAPAAALAAAAASAAYGQPLPPPPPPPPPLELGSVLALVQPVAVAEEADGARVRVLLVYGRSTVMPTWRLHRTGLNLPVDVVNAAAVAAAAAAAGNESCPTPQDVYTWLEDNVDELSQRAGHSAYILESGSHLAKKVTALMVCLIAHPSQRPLQRHLRTSPLDLAAMPPQPTAASAADAAAAYAPPPPPPAAAGPTAGPPGAPARPPPPIPSGPAVTAGAAVKPSVPPSAAVAAAASAPVFHNPLAAAAAAAAAPLHTTSAVHYPLPPPAAAAAPPPAAAAGPYTNLIDLLDLTSTPDATPASAQPQPSPYQRTTGNTADTLAGLTHGPQEQQPQYPPYQAQAQQHVQQYAPPHSYAPPPPPPAAASYPQAPSPALGSQYGAAEYSLPYTPSPAAVPSWDDIGPPPPAAADPLAPAQGHAHTPGAPGPAYPFQAG</sequence>
<name>A0A836BRD3_9CHLO</name>
<feature type="compositionally biased region" description="Low complexity" evidence="6">
    <location>
        <begin position="455"/>
        <end position="465"/>
    </location>
</feature>
<evidence type="ECO:0000256" key="2">
    <source>
        <dbReference type="ARBA" id="ARBA00022490"/>
    </source>
</evidence>
<comment type="caution">
    <text evidence="7">The sequence shown here is derived from an EMBL/GenBank/DDBJ whole genome shotgun (WGS) entry which is preliminary data.</text>
</comment>
<dbReference type="PANTHER" id="PTHR15660">
    <property type="entry name" value="BRISC AND BRCA1-A COMPLEX MEMBER 1"/>
    <property type="match status" value="1"/>
</dbReference>
<feature type="compositionally biased region" description="Low complexity" evidence="6">
    <location>
        <begin position="303"/>
        <end position="312"/>
    </location>
</feature>
<dbReference type="GO" id="GO:0070552">
    <property type="term" value="C:BRISC complex"/>
    <property type="evidence" value="ECO:0007669"/>
    <property type="project" value="InterPro"/>
</dbReference>
<dbReference type="InterPro" id="IPR026126">
    <property type="entry name" value="BABAM1"/>
</dbReference>
<feature type="compositionally biased region" description="Low complexity" evidence="6">
    <location>
        <begin position="262"/>
        <end position="273"/>
    </location>
</feature>
<accession>A0A836BRD3</accession>
<keyword evidence="3" id="KW-0227">DNA damage</keyword>
<comment type="subcellular location">
    <subcellularLocation>
        <location evidence="1">Nucleus</location>
    </subcellularLocation>
</comment>
<feature type="region of interest" description="Disordered" evidence="6">
    <location>
        <begin position="253"/>
        <end position="312"/>
    </location>
</feature>
<dbReference type="AlphaFoldDB" id="A0A836BRD3"/>
<dbReference type="GO" id="GO:0045739">
    <property type="term" value="P:positive regulation of DNA repair"/>
    <property type="evidence" value="ECO:0007669"/>
    <property type="project" value="InterPro"/>
</dbReference>
<keyword evidence="5" id="KW-0539">Nucleus</keyword>
<feature type="compositionally biased region" description="Low complexity" evidence="6">
    <location>
        <begin position="384"/>
        <end position="402"/>
    </location>
</feature>
<dbReference type="GO" id="GO:0006281">
    <property type="term" value="P:DNA repair"/>
    <property type="evidence" value="ECO:0007669"/>
    <property type="project" value="UniProtKB-KW"/>
</dbReference>
<feature type="region of interest" description="Disordered" evidence="6">
    <location>
        <begin position="384"/>
        <end position="465"/>
    </location>
</feature>
<gene>
    <name evidence="7" type="ORF">HYH03_016518</name>
</gene>
<evidence type="ECO:0000313" key="7">
    <source>
        <dbReference type="EMBL" id="KAG2484689.1"/>
    </source>
</evidence>
<feature type="compositionally biased region" description="Low complexity" evidence="6">
    <location>
        <begin position="419"/>
        <end position="444"/>
    </location>
</feature>
<evidence type="ECO:0000256" key="6">
    <source>
        <dbReference type="SAM" id="MobiDB-lite"/>
    </source>
</evidence>
<evidence type="ECO:0000256" key="4">
    <source>
        <dbReference type="ARBA" id="ARBA00023204"/>
    </source>
</evidence>
<protein>
    <submittedName>
        <fullName evidence="7">Uncharacterized protein</fullName>
    </submittedName>
</protein>